<feature type="compositionally biased region" description="Low complexity" evidence="6">
    <location>
        <begin position="41"/>
        <end position="61"/>
    </location>
</feature>
<evidence type="ECO:0000313" key="9">
    <source>
        <dbReference type="EMBL" id="MBE1537442.1"/>
    </source>
</evidence>
<accession>A0ABR9K3Q0</accession>
<sequence>MPSNTSPSSGSNRKVTITAAAVLIGALVFGVVSMLGDGRTPSASSSSAAPSSGPSAAPDGPDVARREAGDPRAVGRADAPVVMIEYSDFQCPFCGKFARDVRPALMKYVEDGDLRIEWRDFPIFGAESEAAAGAGYAAGLQGRFWEFHDVAYAKERERNSGEFATDALVEMARAAGVPDLDRFRVDMTLDPAVEALRRDQAEGHELGVPSTPAFLINGKPLLGAQPLEVFENEIRAALRATGGARR</sequence>
<feature type="compositionally biased region" description="Basic and acidic residues" evidence="6">
    <location>
        <begin position="62"/>
        <end position="72"/>
    </location>
</feature>
<keyword evidence="4" id="KW-1015">Disulfide bond</keyword>
<organism evidence="9 10">
    <name type="scientific">Actinomadura algeriensis</name>
    <dbReference type="NCBI Taxonomy" id="1679523"/>
    <lineage>
        <taxon>Bacteria</taxon>
        <taxon>Bacillati</taxon>
        <taxon>Actinomycetota</taxon>
        <taxon>Actinomycetes</taxon>
        <taxon>Streptosporangiales</taxon>
        <taxon>Thermomonosporaceae</taxon>
        <taxon>Actinomadura</taxon>
    </lineage>
</organism>
<dbReference type="GO" id="GO:0016853">
    <property type="term" value="F:isomerase activity"/>
    <property type="evidence" value="ECO:0007669"/>
    <property type="project" value="UniProtKB-KW"/>
</dbReference>
<dbReference type="Pfam" id="PF13462">
    <property type="entry name" value="Thioredoxin_4"/>
    <property type="match status" value="1"/>
</dbReference>
<reference evidence="9 10" key="1">
    <citation type="submission" date="2020-10" db="EMBL/GenBank/DDBJ databases">
        <title>Sequencing the genomes of 1000 actinobacteria strains.</title>
        <authorList>
            <person name="Klenk H.-P."/>
        </authorList>
    </citation>
    <scope>NUCLEOTIDE SEQUENCE [LARGE SCALE GENOMIC DNA]</scope>
    <source>
        <strain evidence="9 10">DSM 46744</strain>
    </source>
</reference>
<evidence type="ECO:0000256" key="7">
    <source>
        <dbReference type="SAM" id="Phobius"/>
    </source>
</evidence>
<comment type="caution">
    <text evidence="9">The sequence shown here is derived from an EMBL/GenBank/DDBJ whole genome shotgun (WGS) entry which is preliminary data.</text>
</comment>
<dbReference type="SUPFAM" id="SSF52833">
    <property type="entry name" value="Thioredoxin-like"/>
    <property type="match status" value="1"/>
</dbReference>
<protein>
    <submittedName>
        <fullName evidence="9">Protein-disulfide isomerase</fullName>
    </submittedName>
</protein>
<evidence type="ECO:0000256" key="2">
    <source>
        <dbReference type="ARBA" id="ARBA00022729"/>
    </source>
</evidence>
<dbReference type="PANTHER" id="PTHR13887:SF14">
    <property type="entry name" value="DISULFIDE BOND FORMATION PROTEIN D"/>
    <property type="match status" value="1"/>
</dbReference>
<keyword evidence="7" id="KW-0472">Membrane</keyword>
<evidence type="ECO:0000313" key="10">
    <source>
        <dbReference type="Proteomes" id="UP000627838"/>
    </source>
</evidence>
<evidence type="ECO:0000256" key="5">
    <source>
        <dbReference type="ARBA" id="ARBA00023284"/>
    </source>
</evidence>
<evidence type="ECO:0000256" key="6">
    <source>
        <dbReference type="SAM" id="MobiDB-lite"/>
    </source>
</evidence>
<keyword evidence="5" id="KW-0676">Redox-active center</keyword>
<dbReference type="Gene3D" id="3.40.30.10">
    <property type="entry name" value="Glutaredoxin"/>
    <property type="match status" value="1"/>
</dbReference>
<evidence type="ECO:0000256" key="3">
    <source>
        <dbReference type="ARBA" id="ARBA00023002"/>
    </source>
</evidence>
<dbReference type="EMBL" id="JADBDZ010000001">
    <property type="protein sequence ID" value="MBE1537442.1"/>
    <property type="molecule type" value="Genomic_DNA"/>
</dbReference>
<feature type="region of interest" description="Disordered" evidence="6">
    <location>
        <begin position="40"/>
        <end position="72"/>
    </location>
</feature>
<keyword evidence="2" id="KW-0732">Signal</keyword>
<evidence type="ECO:0000256" key="1">
    <source>
        <dbReference type="ARBA" id="ARBA00005791"/>
    </source>
</evidence>
<proteinExistence type="inferred from homology"/>
<gene>
    <name evidence="9" type="ORF">H4W34_007275</name>
</gene>
<keyword evidence="3" id="KW-0560">Oxidoreductase</keyword>
<feature type="transmembrane region" description="Helical" evidence="7">
    <location>
        <begin position="15"/>
        <end position="36"/>
    </location>
</feature>
<dbReference type="PROSITE" id="PS51352">
    <property type="entry name" value="THIOREDOXIN_2"/>
    <property type="match status" value="1"/>
</dbReference>
<dbReference type="InterPro" id="IPR012336">
    <property type="entry name" value="Thioredoxin-like_fold"/>
</dbReference>
<keyword evidence="10" id="KW-1185">Reference proteome</keyword>
<evidence type="ECO:0000256" key="4">
    <source>
        <dbReference type="ARBA" id="ARBA00023157"/>
    </source>
</evidence>
<dbReference type="RefSeq" id="WP_318784541.1">
    <property type="nucleotide sequence ID" value="NZ_JADBDZ010000001.1"/>
</dbReference>
<keyword evidence="7" id="KW-0812">Transmembrane</keyword>
<feature type="domain" description="Thioredoxin" evidence="8">
    <location>
        <begin position="43"/>
        <end position="239"/>
    </location>
</feature>
<keyword evidence="7" id="KW-1133">Transmembrane helix</keyword>
<dbReference type="InterPro" id="IPR013766">
    <property type="entry name" value="Thioredoxin_domain"/>
</dbReference>
<evidence type="ECO:0000259" key="8">
    <source>
        <dbReference type="PROSITE" id="PS51352"/>
    </source>
</evidence>
<dbReference type="Proteomes" id="UP000627838">
    <property type="component" value="Unassembled WGS sequence"/>
</dbReference>
<comment type="similarity">
    <text evidence="1">Belongs to the thioredoxin family. DsbA subfamily.</text>
</comment>
<dbReference type="PANTHER" id="PTHR13887">
    <property type="entry name" value="GLUTATHIONE S-TRANSFERASE KAPPA"/>
    <property type="match status" value="1"/>
</dbReference>
<dbReference type="InterPro" id="IPR036249">
    <property type="entry name" value="Thioredoxin-like_sf"/>
</dbReference>
<name>A0ABR9K3Q0_9ACTN</name>
<keyword evidence="9" id="KW-0413">Isomerase</keyword>